<evidence type="ECO:0000313" key="2">
    <source>
        <dbReference type="EMBL" id="WHP04770.1"/>
    </source>
</evidence>
<dbReference type="EMBL" id="CP125669">
    <property type="protein sequence ID" value="WHP04770.1"/>
    <property type="molecule type" value="Genomic_DNA"/>
</dbReference>
<dbReference type="RefSeq" id="WP_283266407.1">
    <property type="nucleotide sequence ID" value="NZ_CP125669.1"/>
</dbReference>
<proteinExistence type="predicted"/>
<sequence length="73" mass="8286">MLHQAGIDLKDAEKMPMHYALAFLSEKTDLIQRVKSKLEHERLQNTHAAPSSNTKTYVATERKHSKPKSGVNK</sequence>
<gene>
    <name evidence="2" type="ORF">QLH32_11970</name>
</gene>
<evidence type="ECO:0000256" key="1">
    <source>
        <dbReference type="SAM" id="MobiDB-lite"/>
    </source>
</evidence>
<protein>
    <submittedName>
        <fullName evidence="2">Uncharacterized protein</fullName>
    </submittedName>
</protein>
<evidence type="ECO:0000313" key="3">
    <source>
        <dbReference type="Proteomes" id="UP001229836"/>
    </source>
</evidence>
<reference evidence="2 3" key="1">
    <citation type="submission" date="2023-05" db="EMBL/GenBank/DDBJ databases">
        <title>The complete genome of Acinetobacter sp. nov KCTC 92772.</title>
        <authorList>
            <person name="Zhou G."/>
        </authorList>
    </citation>
    <scope>NUCLEOTIDE SEQUENCE [LARGE SCALE GENOMIC DNA]</scope>
    <source>
        <strain evidence="2 3">KCTC 92772</strain>
    </source>
</reference>
<organism evidence="2 3">
    <name type="scientific">Acinetobacter corruptisaponis</name>
    <dbReference type="NCBI Taxonomy" id="3045147"/>
    <lineage>
        <taxon>Bacteria</taxon>
        <taxon>Pseudomonadati</taxon>
        <taxon>Pseudomonadota</taxon>
        <taxon>Gammaproteobacteria</taxon>
        <taxon>Moraxellales</taxon>
        <taxon>Moraxellaceae</taxon>
        <taxon>Acinetobacter</taxon>
    </lineage>
</organism>
<accession>A0ABY8RZQ1</accession>
<keyword evidence="3" id="KW-1185">Reference proteome</keyword>
<name>A0ABY8RZQ1_9GAMM</name>
<feature type="compositionally biased region" description="Polar residues" evidence="1">
    <location>
        <begin position="45"/>
        <end position="57"/>
    </location>
</feature>
<feature type="region of interest" description="Disordered" evidence="1">
    <location>
        <begin position="41"/>
        <end position="73"/>
    </location>
</feature>
<dbReference type="Proteomes" id="UP001229836">
    <property type="component" value="Chromosome"/>
</dbReference>